<dbReference type="AlphaFoldDB" id="A0A124IW43"/>
<keyword evidence="1" id="KW-0732">Signal</keyword>
<organism evidence="2 3">
    <name type="scientific">Ferroacidibacillus organovorans</name>
    <dbReference type="NCBI Taxonomy" id="1765683"/>
    <lineage>
        <taxon>Bacteria</taxon>
        <taxon>Bacillati</taxon>
        <taxon>Bacillota</taxon>
        <taxon>Bacilli</taxon>
        <taxon>Bacillales</taxon>
        <taxon>Alicyclobacillaceae</taxon>
        <taxon>Ferroacidibacillus</taxon>
    </lineage>
</organism>
<accession>A0A124IW43</accession>
<feature type="signal peptide" evidence="1">
    <location>
        <begin position="1"/>
        <end position="30"/>
    </location>
</feature>
<reference evidence="2 3" key="1">
    <citation type="submission" date="2015-12" db="EMBL/GenBank/DDBJ databases">
        <title>Draft genome sequence of Acidibacillus ferrooxidans ITV001, isolated from a chalcopyrite acid mine drainage site in Brazil.</title>
        <authorList>
            <person name="Dall'Agnol H."/>
            <person name="Nancucheo I."/>
            <person name="Johnson B."/>
            <person name="Oliveira R."/>
            <person name="Leite L."/>
            <person name="Pylro V."/>
            <person name="Nunes G.L."/>
            <person name="Tzotzos G."/>
            <person name="Fernandes G.R."/>
            <person name="Dutra J."/>
            <person name="Orellana S.C."/>
            <person name="Oliveira G."/>
        </authorList>
    </citation>
    <scope>NUCLEOTIDE SEQUENCE [LARGE SCALE GENOMIC DNA]</scope>
    <source>
        <strain evidence="3">ITV01</strain>
    </source>
</reference>
<dbReference type="OrthoDB" id="9934333at2"/>
<keyword evidence="3" id="KW-1185">Reference proteome</keyword>
<name>A0A124IW43_9BACL</name>
<dbReference type="RefSeq" id="WP_067714681.1">
    <property type="nucleotide sequence ID" value="NZ_LPVJ01000020.1"/>
</dbReference>
<comment type="caution">
    <text evidence="2">The sequence shown here is derived from an EMBL/GenBank/DDBJ whole genome shotgun (WGS) entry which is preliminary data.</text>
</comment>
<gene>
    <name evidence="2" type="ORF">ATW55_09805</name>
</gene>
<evidence type="ECO:0000256" key="1">
    <source>
        <dbReference type="SAM" id="SignalP"/>
    </source>
</evidence>
<evidence type="ECO:0000313" key="3">
    <source>
        <dbReference type="Proteomes" id="UP000053557"/>
    </source>
</evidence>
<evidence type="ECO:0000313" key="2">
    <source>
        <dbReference type="EMBL" id="KUO96245.1"/>
    </source>
</evidence>
<dbReference type="Proteomes" id="UP000053557">
    <property type="component" value="Unassembled WGS sequence"/>
</dbReference>
<evidence type="ECO:0008006" key="4">
    <source>
        <dbReference type="Google" id="ProtNLM"/>
    </source>
</evidence>
<protein>
    <recommendedName>
        <fullName evidence="4">DUF5667 domain-containing protein</fullName>
    </recommendedName>
</protein>
<proteinExistence type="predicted"/>
<feature type="chain" id="PRO_5007174583" description="DUF5667 domain-containing protein" evidence="1">
    <location>
        <begin position="31"/>
        <end position="220"/>
    </location>
</feature>
<dbReference type="EMBL" id="LPVJ01000020">
    <property type="protein sequence ID" value="KUO96245.1"/>
    <property type="molecule type" value="Genomic_DNA"/>
</dbReference>
<sequence>MKIQHKKSIMGVTALLAAAGLVLSQTGVFAKVTKPHTHPPTALSIVKKITYSPQLSAFLHLKPQMLHRDLKHHESLLTIATKEKHTKTQLLSELSAIVRADVAKSQKAHHLSAAQAADLEKSADAMLPHLIVNTQLGAHKNAALSGGMIKEVATILHTTPVKVRADMRAHETILQMANAAHVKESVLISDLVGYRAKHQKHHASTAILTKQVERMIGKKL</sequence>